<protein>
    <submittedName>
        <fullName evidence="1">Uncharacterized protein</fullName>
    </submittedName>
</protein>
<evidence type="ECO:0000313" key="2">
    <source>
        <dbReference type="Proteomes" id="UP000825935"/>
    </source>
</evidence>
<reference evidence="1" key="1">
    <citation type="submission" date="2021-08" db="EMBL/GenBank/DDBJ databases">
        <title>WGS assembly of Ceratopteris richardii.</title>
        <authorList>
            <person name="Marchant D.B."/>
            <person name="Chen G."/>
            <person name="Jenkins J."/>
            <person name="Shu S."/>
            <person name="Leebens-Mack J."/>
            <person name="Grimwood J."/>
            <person name="Schmutz J."/>
            <person name="Soltis P."/>
            <person name="Soltis D."/>
            <person name="Chen Z.-H."/>
        </authorList>
    </citation>
    <scope>NUCLEOTIDE SEQUENCE</scope>
    <source>
        <strain evidence="1">Whitten #5841</strain>
        <tissue evidence="1">Leaf</tissue>
    </source>
</reference>
<name>A0A8T2UPM9_CERRI</name>
<dbReference type="EMBL" id="CM035410">
    <property type="protein sequence ID" value="KAH7437342.1"/>
    <property type="molecule type" value="Genomic_DNA"/>
</dbReference>
<organism evidence="1 2">
    <name type="scientific">Ceratopteris richardii</name>
    <name type="common">Triangle waterfern</name>
    <dbReference type="NCBI Taxonomy" id="49495"/>
    <lineage>
        <taxon>Eukaryota</taxon>
        <taxon>Viridiplantae</taxon>
        <taxon>Streptophyta</taxon>
        <taxon>Embryophyta</taxon>
        <taxon>Tracheophyta</taxon>
        <taxon>Polypodiopsida</taxon>
        <taxon>Polypodiidae</taxon>
        <taxon>Polypodiales</taxon>
        <taxon>Pteridineae</taxon>
        <taxon>Pteridaceae</taxon>
        <taxon>Parkerioideae</taxon>
        <taxon>Ceratopteris</taxon>
    </lineage>
</organism>
<sequence>MVQCNLFQNVYMLSGGSTYLGLPELIFSPLQFVYTRKQWKCGWTCCANQECSMNWRVMMLTDRTGTNTSGVTDEISEFFSGCGMPWAWSRYCRSQNTNGREAFPRYCRQKSPLQIIVGNELPI</sequence>
<proteinExistence type="predicted"/>
<dbReference type="Proteomes" id="UP000825935">
    <property type="component" value="Chromosome 5"/>
</dbReference>
<comment type="caution">
    <text evidence="1">The sequence shown here is derived from an EMBL/GenBank/DDBJ whole genome shotgun (WGS) entry which is preliminary data.</text>
</comment>
<gene>
    <name evidence="1" type="ORF">KP509_05G066800</name>
</gene>
<accession>A0A8T2UPM9</accession>
<keyword evidence="2" id="KW-1185">Reference proteome</keyword>
<dbReference type="AlphaFoldDB" id="A0A8T2UPM9"/>
<evidence type="ECO:0000313" key="1">
    <source>
        <dbReference type="EMBL" id="KAH7437342.1"/>
    </source>
</evidence>